<feature type="domain" description="Ppx/GppA phosphatase N-terminal" evidence="2">
    <location>
        <begin position="22"/>
        <end position="296"/>
    </location>
</feature>
<dbReference type="Gene3D" id="3.30.420.40">
    <property type="match status" value="1"/>
</dbReference>
<name>D0LW87_HALO1</name>
<dbReference type="InterPro" id="IPR003695">
    <property type="entry name" value="Ppx_GppA_N"/>
</dbReference>
<organism evidence="4 5">
    <name type="scientific">Haliangium ochraceum (strain DSM 14365 / JCM 11303 / SMP-2)</name>
    <dbReference type="NCBI Taxonomy" id="502025"/>
    <lineage>
        <taxon>Bacteria</taxon>
        <taxon>Pseudomonadati</taxon>
        <taxon>Myxococcota</taxon>
        <taxon>Polyangia</taxon>
        <taxon>Haliangiales</taxon>
        <taxon>Kofleriaceae</taxon>
        <taxon>Haliangium</taxon>
    </lineage>
</organism>
<dbReference type="InterPro" id="IPR050273">
    <property type="entry name" value="GppA/Ppx_hydrolase"/>
</dbReference>
<reference evidence="4 5" key="1">
    <citation type="journal article" date="2010" name="Stand. Genomic Sci.">
        <title>Complete genome sequence of Haliangium ochraceum type strain (SMP-2).</title>
        <authorList>
            <consortium name="US DOE Joint Genome Institute (JGI-PGF)"/>
            <person name="Ivanova N."/>
            <person name="Daum C."/>
            <person name="Lang E."/>
            <person name="Abt B."/>
            <person name="Kopitz M."/>
            <person name="Saunders E."/>
            <person name="Lapidus A."/>
            <person name="Lucas S."/>
            <person name="Glavina Del Rio T."/>
            <person name="Nolan M."/>
            <person name="Tice H."/>
            <person name="Copeland A."/>
            <person name="Cheng J.F."/>
            <person name="Chen F."/>
            <person name="Bruce D."/>
            <person name="Goodwin L."/>
            <person name="Pitluck S."/>
            <person name="Mavromatis K."/>
            <person name="Pati A."/>
            <person name="Mikhailova N."/>
            <person name="Chen A."/>
            <person name="Palaniappan K."/>
            <person name="Land M."/>
            <person name="Hauser L."/>
            <person name="Chang Y.J."/>
            <person name="Jeffries C.D."/>
            <person name="Detter J.C."/>
            <person name="Brettin T."/>
            <person name="Rohde M."/>
            <person name="Goker M."/>
            <person name="Bristow J."/>
            <person name="Markowitz V."/>
            <person name="Eisen J.A."/>
            <person name="Hugenholtz P."/>
            <person name="Kyrpides N.C."/>
            <person name="Klenk H.P."/>
        </authorList>
    </citation>
    <scope>NUCLEOTIDE SEQUENCE [LARGE SCALE GENOMIC DNA]</scope>
    <source>
        <strain evidence="5">DSM 14365 / CIP 107738 / JCM 11303 / AJ 13395 / SMP-2</strain>
    </source>
</reference>
<keyword evidence="1" id="KW-0378">Hydrolase</keyword>
<dbReference type="HOGENOM" id="CLU_025908_4_2_7"/>
<dbReference type="AlphaFoldDB" id="D0LW87"/>
<dbReference type="InterPro" id="IPR030673">
    <property type="entry name" value="PyroPPase_GppA_Ppx"/>
</dbReference>
<dbReference type="EMBL" id="CP001804">
    <property type="protein sequence ID" value="ACY16019.1"/>
    <property type="molecule type" value="Genomic_DNA"/>
</dbReference>
<dbReference type="PANTHER" id="PTHR30005:SF0">
    <property type="entry name" value="RETROGRADE REGULATION PROTEIN 2"/>
    <property type="match status" value="1"/>
</dbReference>
<dbReference type="Proteomes" id="UP000001880">
    <property type="component" value="Chromosome"/>
</dbReference>
<dbReference type="Gene3D" id="3.30.420.150">
    <property type="entry name" value="Exopolyphosphatase. Domain 2"/>
    <property type="match status" value="1"/>
</dbReference>
<dbReference type="GO" id="GO:0016462">
    <property type="term" value="F:pyrophosphatase activity"/>
    <property type="evidence" value="ECO:0007669"/>
    <property type="project" value="TreeGrafter"/>
</dbReference>
<dbReference type="CDD" id="cd24006">
    <property type="entry name" value="ASKHA_NBD_PPX_GppA"/>
    <property type="match status" value="1"/>
</dbReference>
<accession>D0LW87</accession>
<dbReference type="STRING" id="502025.Hoch_3517"/>
<dbReference type="Pfam" id="PF21447">
    <property type="entry name" value="Ppx-GppA_III"/>
    <property type="match status" value="1"/>
</dbReference>
<evidence type="ECO:0000313" key="5">
    <source>
        <dbReference type="Proteomes" id="UP000001880"/>
    </source>
</evidence>
<dbReference type="PANTHER" id="PTHR30005">
    <property type="entry name" value="EXOPOLYPHOSPHATASE"/>
    <property type="match status" value="1"/>
</dbReference>
<dbReference type="OrthoDB" id="9793035at2"/>
<evidence type="ECO:0000259" key="2">
    <source>
        <dbReference type="Pfam" id="PF02541"/>
    </source>
</evidence>
<keyword evidence="5" id="KW-1185">Reference proteome</keyword>
<evidence type="ECO:0000256" key="1">
    <source>
        <dbReference type="ARBA" id="ARBA00022801"/>
    </source>
</evidence>
<dbReference type="CDD" id="cd00077">
    <property type="entry name" value="HDc"/>
    <property type="match status" value="1"/>
</dbReference>
<dbReference type="RefSeq" id="WP_012828618.1">
    <property type="nucleotide sequence ID" value="NC_013440.1"/>
</dbReference>
<dbReference type="Pfam" id="PF02541">
    <property type="entry name" value="Ppx-GppA"/>
    <property type="match status" value="1"/>
</dbReference>
<dbReference type="PIRSF" id="PIRSF001267">
    <property type="entry name" value="Pyrophosphatase_GppA_Ppx"/>
    <property type="match status" value="1"/>
</dbReference>
<dbReference type="KEGG" id="hoh:Hoch_3517"/>
<proteinExistence type="predicted"/>
<dbReference type="InterPro" id="IPR043129">
    <property type="entry name" value="ATPase_NBD"/>
</dbReference>
<dbReference type="InterPro" id="IPR048950">
    <property type="entry name" value="Ppx_GppA_C"/>
</dbReference>
<dbReference type="SUPFAM" id="SSF109604">
    <property type="entry name" value="HD-domain/PDEase-like"/>
    <property type="match status" value="1"/>
</dbReference>
<sequence>MTRLGAIDAGTNAIRAVIADASDPRALTLVEHLRLPVRLGRGTFTRGEIDAAMLSEAVDGFERFAELFEQHGVERYRAVATSAVRTAHNRDALLHRIYHEAGIDLEVIDGEEEARLVRKAVVHAFAERPPPRMVLDLGGGSLEVNYHDGASWRGVSLPVGTVRLLETFGLTGVIGADEAGMVRRYAGTLLQAFAPPVGRTPAAVCGGNAEALARLFGDTDATGMPGFDLGALEAALPELLAGDVDTRMQRFGLRRDRAEVIGVAALVLATVCRALQLTRLAVPGVGIRDALLLDLAEGIADEQAEVEKARGKALLTAARTFAGRMGHDIAHGEQVRRMARTLFDQLGDLHRLPEELGSVLEVAAVLHDVGEVLNARSHHKHSAYMILWGRIPGLESPHREMVAALARTHRKSPPDPKKHEIYAQLTKPQRAQVRTLGAILRVADALDTDHRQSVARVLVTRLGKDIALDLVLHPGRSAPEPATLLRKSALFEAEFGHRVTLTVGPPPT</sequence>
<gene>
    <name evidence="4" type="ordered locus">Hoch_3517</name>
</gene>
<protein>
    <submittedName>
        <fullName evidence="4">Ppx/GppA phosphatase</fullName>
    </submittedName>
</protein>
<dbReference type="InterPro" id="IPR003607">
    <property type="entry name" value="HD/PDEase_dom"/>
</dbReference>
<evidence type="ECO:0000313" key="4">
    <source>
        <dbReference type="EMBL" id="ACY16019.1"/>
    </source>
</evidence>
<feature type="domain" description="Ppx/GppA phosphatase C-terminal" evidence="3">
    <location>
        <begin position="326"/>
        <end position="470"/>
    </location>
</feature>
<dbReference type="eggNOG" id="COG0248">
    <property type="taxonomic scope" value="Bacteria"/>
</dbReference>
<dbReference type="Gene3D" id="1.10.3210.10">
    <property type="entry name" value="Hypothetical protein af1432"/>
    <property type="match status" value="1"/>
</dbReference>
<evidence type="ECO:0000259" key="3">
    <source>
        <dbReference type="Pfam" id="PF21447"/>
    </source>
</evidence>
<dbReference type="SUPFAM" id="SSF53067">
    <property type="entry name" value="Actin-like ATPase domain"/>
    <property type="match status" value="2"/>
</dbReference>